<accession>A0A436ZWZ5</accession>
<dbReference type="VEuPathDB" id="FungiDB:DFL_007640"/>
<gene>
    <name evidence="2" type="ORF">DFL_007640</name>
</gene>
<feature type="region of interest" description="Disordered" evidence="1">
    <location>
        <begin position="129"/>
        <end position="178"/>
    </location>
</feature>
<dbReference type="RefSeq" id="XP_067488789.1">
    <property type="nucleotide sequence ID" value="XM_067637254.1"/>
</dbReference>
<evidence type="ECO:0000313" key="3">
    <source>
        <dbReference type="Proteomes" id="UP000283090"/>
    </source>
</evidence>
<keyword evidence="3" id="KW-1185">Reference proteome</keyword>
<dbReference type="EMBL" id="SAEB01000009">
    <property type="protein sequence ID" value="RVD83245.1"/>
    <property type="molecule type" value="Genomic_DNA"/>
</dbReference>
<feature type="compositionally biased region" description="Basic and acidic residues" evidence="1">
    <location>
        <begin position="32"/>
        <end position="41"/>
    </location>
</feature>
<dbReference type="AlphaFoldDB" id="A0A436ZWZ5"/>
<dbReference type="OrthoDB" id="5381799at2759"/>
<comment type="caution">
    <text evidence="2">The sequence shown here is derived from an EMBL/GenBank/DDBJ whole genome shotgun (WGS) entry which is preliminary data.</text>
</comment>
<evidence type="ECO:0000256" key="1">
    <source>
        <dbReference type="SAM" id="MobiDB-lite"/>
    </source>
</evidence>
<proteinExistence type="predicted"/>
<protein>
    <submittedName>
        <fullName evidence="2">Uncharacterized protein</fullName>
    </submittedName>
</protein>
<name>A0A436ZWZ5_ARTFL</name>
<organism evidence="2 3">
    <name type="scientific">Arthrobotrys flagrans</name>
    <name type="common">Nematode-trapping fungus</name>
    <name type="synonym">Trichothecium flagrans</name>
    <dbReference type="NCBI Taxonomy" id="97331"/>
    <lineage>
        <taxon>Eukaryota</taxon>
        <taxon>Fungi</taxon>
        <taxon>Dikarya</taxon>
        <taxon>Ascomycota</taxon>
        <taxon>Pezizomycotina</taxon>
        <taxon>Orbiliomycetes</taxon>
        <taxon>Orbiliales</taxon>
        <taxon>Orbiliaceae</taxon>
        <taxon>Arthrobotrys</taxon>
    </lineage>
</organism>
<reference evidence="2 3" key="1">
    <citation type="submission" date="2019-01" db="EMBL/GenBank/DDBJ databases">
        <title>Intercellular communication is required for trap formation in the nematode-trapping fungus Duddingtonia flagrans.</title>
        <authorList>
            <person name="Youssar L."/>
            <person name="Wernet V."/>
            <person name="Hensel N."/>
            <person name="Hildebrandt H.-G."/>
            <person name="Fischer R."/>
        </authorList>
    </citation>
    <scope>NUCLEOTIDE SEQUENCE [LARGE SCALE GENOMIC DNA]</scope>
    <source>
        <strain evidence="2 3">CBS H-5679</strain>
    </source>
</reference>
<sequence>MRLMFSVYKHMPASGINKLFRGTTARPQQRSRPQDPRRSPDDLTFADRSGTGRSNRVEVPEPLTVADEEGTLLTLPTLLNLGPLGLQRLLRFAANNELPRITEGTKIDTHAEIRIPGLVDTRPVLNTMTTSRPDTHGHFGSEILMSPKNPKIAENPEEEDGEEDKDEEYDSRGWLGHK</sequence>
<evidence type="ECO:0000313" key="2">
    <source>
        <dbReference type="EMBL" id="RVD83245.1"/>
    </source>
</evidence>
<dbReference type="GeneID" id="93589951"/>
<dbReference type="Proteomes" id="UP000283090">
    <property type="component" value="Unassembled WGS sequence"/>
</dbReference>
<feature type="region of interest" description="Disordered" evidence="1">
    <location>
        <begin position="18"/>
        <end position="58"/>
    </location>
</feature>
<feature type="compositionally biased region" description="Acidic residues" evidence="1">
    <location>
        <begin position="155"/>
        <end position="169"/>
    </location>
</feature>